<accession>A0A938WYY1</accession>
<evidence type="ECO:0000256" key="4">
    <source>
        <dbReference type="ARBA" id="ARBA00023163"/>
    </source>
</evidence>
<dbReference type="InterPro" id="IPR010982">
    <property type="entry name" value="Lambda_DNA-bd_dom_sf"/>
</dbReference>
<dbReference type="GO" id="GO:0003700">
    <property type="term" value="F:DNA-binding transcription factor activity"/>
    <property type="evidence" value="ECO:0007669"/>
    <property type="project" value="TreeGrafter"/>
</dbReference>
<evidence type="ECO:0000256" key="2">
    <source>
        <dbReference type="ARBA" id="ARBA00023015"/>
    </source>
</evidence>
<evidence type="ECO:0000259" key="5">
    <source>
        <dbReference type="PROSITE" id="PS50932"/>
    </source>
</evidence>
<protein>
    <submittedName>
        <fullName evidence="6">LacI family DNA-binding transcriptional regulator</fullName>
    </submittedName>
</protein>
<dbReference type="SUPFAM" id="SSF47413">
    <property type="entry name" value="lambda repressor-like DNA-binding domains"/>
    <property type="match status" value="1"/>
</dbReference>
<dbReference type="Gene3D" id="3.40.50.2300">
    <property type="match status" value="2"/>
</dbReference>
<dbReference type="InterPro" id="IPR000843">
    <property type="entry name" value="HTH_LacI"/>
</dbReference>
<dbReference type="Gene3D" id="1.10.260.40">
    <property type="entry name" value="lambda repressor-like DNA-binding domains"/>
    <property type="match status" value="1"/>
</dbReference>
<keyword evidence="2" id="KW-0805">Transcription regulation</keyword>
<dbReference type="Pfam" id="PF13377">
    <property type="entry name" value="Peripla_BP_3"/>
    <property type="match status" value="1"/>
</dbReference>
<dbReference type="Proteomes" id="UP000718821">
    <property type="component" value="Unassembled WGS sequence"/>
</dbReference>
<sequence length="374" mass="39945">MVSMKDIARQAGVSVCTVSLVFNGKTGNRVSERMVRRVLATAKELGYEPNSVARTLRMRRSHVLGFITDEIATTPYAGAIMLGAQDAARRLGYILLVVSTGNDRELEREQIATLRSHQVDGYLYALMYHRRVPLPAELRDAPTVVVDGEDEDGQAPSLYPDERLIGRDATARLIAAGCRRIVYFGSETHILAQDERLEGYRQALDEADIGFDPALVVNATENVNAGERAGHMLDELKPDGVFCFNDVRAPAVYEAAQARGLRVGSDLAVIGVDNQPFIASVLRPALTTVELPHYDMGFLGVLRVVSMIDGPDAVQGVLPDHGALVEAGGEGAVGASAVSSDVSAAAGALGSDGALSVGLRCRIVDKESVPPVLP</sequence>
<dbReference type="PANTHER" id="PTHR30146">
    <property type="entry name" value="LACI-RELATED TRANSCRIPTIONAL REPRESSOR"/>
    <property type="match status" value="1"/>
</dbReference>
<dbReference type="InterPro" id="IPR028082">
    <property type="entry name" value="Peripla_BP_I"/>
</dbReference>
<dbReference type="SMART" id="SM00354">
    <property type="entry name" value="HTH_LACI"/>
    <property type="match status" value="1"/>
</dbReference>
<dbReference type="PROSITE" id="PS50932">
    <property type="entry name" value="HTH_LACI_2"/>
    <property type="match status" value="1"/>
</dbReference>
<organism evidence="6 7">
    <name type="scientific">Bifidobacterium pullorum subsp. saeculare</name>
    <dbReference type="NCBI Taxonomy" id="78257"/>
    <lineage>
        <taxon>Bacteria</taxon>
        <taxon>Bacillati</taxon>
        <taxon>Actinomycetota</taxon>
        <taxon>Actinomycetes</taxon>
        <taxon>Bifidobacteriales</taxon>
        <taxon>Bifidobacteriaceae</taxon>
        <taxon>Bifidobacterium</taxon>
    </lineage>
</organism>
<gene>
    <name evidence="6" type="ORF">H7U32_04545</name>
</gene>
<dbReference type="AlphaFoldDB" id="A0A938WYY1"/>
<reference evidence="6" key="2">
    <citation type="journal article" date="2021" name="Sci. Rep.">
        <title>The distribution of antibiotic resistance genes in chicken gut microbiota commensals.</title>
        <authorList>
            <person name="Juricova H."/>
            <person name="Matiasovicova J."/>
            <person name="Kubasova T."/>
            <person name="Cejkova D."/>
            <person name="Rychlik I."/>
        </authorList>
    </citation>
    <scope>NUCLEOTIDE SEQUENCE</scope>
    <source>
        <strain evidence="6">An836</strain>
    </source>
</reference>
<evidence type="ECO:0000256" key="3">
    <source>
        <dbReference type="ARBA" id="ARBA00023125"/>
    </source>
</evidence>
<dbReference type="RefSeq" id="WP_204468470.1">
    <property type="nucleotide sequence ID" value="NZ_JACLYU010000006.1"/>
</dbReference>
<dbReference type="PANTHER" id="PTHR30146:SF148">
    <property type="entry name" value="HTH-TYPE TRANSCRIPTIONAL REPRESSOR PURR-RELATED"/>
    <property type="match status" value="1"/>
</dbReference>
<keyword evidence="1" id="KW-0678">Repressor</keyword>
<dbReference type="EMBL" id="JACLYU010000006">
    <property type="protein sequence ID" value="MBM6699593.1"/>
    <property type="molecule type" value="Genomic_DNA"/>
</dbReference>
<dbReference type="Pfam" id="PF00356">
    <property type="entry name" value="LacI"/>
    <property type="match status" value="1"/>
</dbReference>
<proteinExistence type="predicted"/>
<feature type="domain" description="HTH lacI-type" evidence="5">
    <location>
        <begin position="2"/>
        <end position="58"/>
    </location>
</feature>
<name>A0A938WYY1_9BIFI</name>
<evidence type="ECO:0000313" key="6">
    <source>
        <dbReference type="EMBL" id="MBM6699593.1"/>
    </source>
</evidence>
<evidence type="ECO:0000313" key="7">
    <source>
        <dbReference type="Proteomes" id="UP000718821"/>
    </source>
</evidence>
<evidence type="ECO:0000256" key="1">
    <source>
        <dbReference type="ARBA" id="ARBA00022491"/>
    </source>
</evidence>
<dbReference type="CDD" id="cd06288">
    <property type="entry name" value="PBP1_sucrose_transcription_regulator"/>
    <property type="match status" value="1"/>
</dbReference>
<dbReference type="InterPro" id="IPR046335">
    <property type="entry name" value="LacI/GalR-like_sensor"/>
</dbReference>
<keyword evidence="7" id="KW-1185">Reference proteome</keyword>
<reference evidence="6" key="1">
    <citation type="submission" date="2020-08" db="EMBL/GenBank/DDBJ databases">
        <authorList>
            <person name="Cejkova D."/>
            <person name="Kubasova T."/>
            <person name="Jahodarova E."/>
            <person name="Rychlik I."/>
        </authorList>
    </citation>
    <scope>NUCLEOTIDE SEQUENCE</scope>
    <source>
        <strain evidence="6">An836</strain>
    </source>
</reference>
<dbReference type="GO" id="GO:0000976">
    <property type="term" value="F:transcription cis-regulatory region binding"/>
    <property type="evidence" value="ECO:0007669"/>
    <property type="project" value="TreeGrafter"/>
</dbReference>
<keyword evidence="3 6" id="KW-0238">DNA-binding</keyword>
<keyword evidence="4" id="KW-0804">Transcription</keyword>
<dbReference type="SUPFAM" id="SSF53822">
    <property type="entry name" value="Periplasmic binding protein-like I"/>
    <property type="match status" value="1"/>
</dbReference>
<comment type="caution">
    <text evidence="6">The sequence shown here is derived from an EMBL/GenBank/DDBJ whole genome shotgun (WGS) entry which is preliminary data.</text>
</comment>
<dbReference type="CDD" id="cd01392">
    <property type="entry name" value="HTH_LacI"/>
    <property type="match status" value="1"/>
</dbReference>